<evidence type="ECO:0000256" key="1">
    <source>
        <dbReference type="SAM" id="MobiDB-lite"/>
    </source>
</evidence>
<dbReference type="Proteomes" id="UP001497482">
    <property type="component" value="Chromosome 4"/>
</dbReference>
<feature type="compositionally biased region" description="Basic and acidic residues" evidence="1">
    <location>
        <begin position="45"/>
        <end position="70"/>
    </location>
</feature>
<feature type="signal peptide" evidence="2">
    <location>
        <begin position="1"/>
        <end position="22"/>
    </location>
</feature>
<accession>A0AAV2LPN8</accession>
<sequence>MVSLKLAAVAFVALSMVIRVTAMGPDPGPEPEADPPVPEAVPHAPDADPHAPDADPHAPDADPHAPEARKCVLLRN</sequence>
<evidence type="ECO:0000313" key="3">
    <source>
        <dbReference type="EMBL" id="CAL1603546.1"/>
    </source>
</evidence>
<proteinExistence type="predicted"/>
<feature type="region of interest" description="Disordered" evidence="1">
    <location>
        <begin position="22"/>
        <end position="76"/>
    </location>
</feature>
<dbReference type="EMBL" id="OZ035826">
    <property type="protein sequence ID" value="CAL1603546.1"/>
    <property type="molecule type" value="Genomic_DNA"/>
</dbReference>
<feature type="compositionally biased region" description="Pro residues" evidence="1">
    <location>
        <begin position="26"/>
        <end position="39"/>
    </location>
</feature>
<organism evidence="3 4">
    <name type="scientific">Knipowitschia caucasica</name>
    <name type="common">Caucasian dwarf goby</name>
    <name type="synonym">Pomatoschistus caucasicus</name>
    <dbReference type="NCBI Taxonomy" id="637954"/>
    <lineage>
        <taxon>Eukaryota</taxon>
        <taxon>Metazoa</taxon>
        <taxon>Chordata</taxon>
        <taxon>Craniata</taxon>
        <taxon>Vertebrata</taxon>
        <taxon>Euteleostomi</taxon>
        <taxon>Actinopterygii</taxon>
        <taxon>Neopterygii</taxon>
        <taxon>Teleostei</taxon>
        <taxon>Neoteleostei</taxon>
        <taxon>Acanthomorphata</taxon>
        <taxon>Gobiaria</taxon>
        <taxon>Gobiiformes</taxon>
        <taxon>Gobioidei</taxon>
        <taxon>Gobiidae</taxon>
        <taxon>Gobiinae</taxon>
        <taxon>Knipowitschia</taxon>
    </lineage>
</organism>
<keyword evidence="4" id="KW-1185">Reference proteome</keyword>
<evidence type="ECO:0000313" key="4">
    <source>
        <dbReference type="Proteomes" id="UP001497482"/>
    </source>
</evidence>
<evidence type="ECO:0000256" key="2">
    <source>
        <dbReference type="SAM" id="SignalP"/>
    </source>
</evidence>
<dbReference type="AlphaFoldDB" id="A0AAV2LPN8"/>
<name>A0AAV2LPN8_KNICA</name>
<reference evidence="3 4" key="1">
    <citation type="submission" date="2024-04" db="EMBL/GenBank/DDBJ databases">
        <authorList>
            <person name="Waldvogel A.-M."/>
            <person name="Schoenle A."/>
        </authorList>
    </citation>
    <scope>NUCLEOTIDE SEQUENCE [LARGE SCALE GENOMIC DNA]</scope>
</reference>
<protein>
    <submittedName>
        <fullName evidence="3">Uncharacterized protein</fullName>
    </submittedName>
</protein>
<keyword evidence="2" id="KW-0732">Signal</keyword>
<gene>
    <name evidence="3" type="ORF">KC01_LOCUS31219</name>
</gene>
<feature type="chain" id="PRO_5043819499" evidence="2">
    <location>
        <begin position="23"/>
        <end position="76"/>
    </location>
</feature>